<dbReference type="EMBL" id="CP136965">
    <property type="protein sequence ID" value="WOS97026.1"/>
    <property type="molecule type" value="Genomic_DNA"/>
</dbReference>
<evidence type="ECO:0000313" key="2">
    <source>
        <dbReference type="EMBL" id="WOS97026.1"/>
    </source>
</evidence>
<dbReference type="AlphaFoldDB" id="A0AAF0YML9"/>
<keyword evidence="4" id="KW-1185">Reference proteome</keyword>
<dbReference type="Proteomes" id="UP000243626">
    <property type="component" value="Plasmid unnamed"/>
</dbReference>
<evidence type="ECO:0000313" key="4">
    <source>
        <dbReference type="Proteomes" id="UP000243626"/>
    </source>
</evidence>
<feature type="chain" id="PRO_5044707620" evidence="1">
    <location>
        <begin position="27"/>
        <end position="158"/>
    </location>
</feature>
<keyword evidence="1" id="KW-0732">Signal</keyword>
<dbReference type="EMBL" id="CP136965">
    <property type="protein sequence ID" value="WOS97030.1"/>
    <property type="molecule type" value="Genomic_DNA"/>
</dbReference>
<reference evidence="4" key="1">
    <citation type="submission" date="2017-09" db="EMBL/GenBank/DDBJ databases">
        <title>Bacterial strain isolated from the female urinary microbiota.</title>
        <authorList>
            <person name="Thomas-White K."/>
            <person name="Kumar N."/>
            <person name="Forster S."/>
            <person name="Putonti C."/>
            <person name="Lawley T."/>
            <person name="Wolfe A.J."/>
        </authorList>
    </citation>
    <scope>NUCLEOTIDE SEQUENCE [LARGE SCALE GENOMIC DNA]</scope>
    <source>
        <strain evidence="4">UMB0959</strain>
        <plasmid evidence="4">unnamed</plasmid>
    </source>
</reference>
<feature type="signal peptide" evidence="1">
    <location>
        <begin position="1"/>
        <end position="26"/>
    </location>
</feature>
<sequence length="158" mass="17292">MNTYFKKTLSVFLVFAVLLMIVPETNQHNKAKAAGETIWASPKLYKKYGTKGFTTSTTVTRAELNKIAKQATGNKITRDVSISLGGTLIAIPLSPYASIATGVASTIIASTLPHSSDQLNNTLKKSSAKNFKLTAHYRYLRKGTDKYYVVSHFTATPK</sequence>
<name>A0AAF0YML9_9STAP</name>
<proteinExistence type="predicted"/>
<evidence type="ECO:0000313" key="3">
    <source>
        <dbReference type="EMBL" id="WOS97030.1"/>
    </source>
</evidence>
<keyword evidence="3" id="KW-0614">Plasmid</keyword>
<dbReference type="KEGG" id="nmy:CJ229_008765"/>
<dbReference type="RefSeq" id="WP_102167893.1">
    <property type="nucleotide sequence ID" value="NZ_CP136965.1"/>
</dbReference>
<dbReference type="KEGG" id="nmy:CJ229_008785"/>
<evidence type="ECO:0000256" key="1">
    <source>
        <dbReference type="SAM" id="SignalP"/>
    </source>
</evidence>
<protein>
    <submittedName>
        <fullName evidence="3">Uncharacterized protein</fullName>
    </submittedName>
</protein>
<gene>
    <name evidence="3" type="ORF">CJ229_008765</name>
    <name evidence="2" type="ORF">CJ229_008785</name>
</gene>
<reference evidence="3" key="2">
    <citation type="submission" date="2017-09" db="EMBL/GenBank/DDBJ databases">
        <authorList>
            <person name="Thomas-White K."/>
            <person name="Kumar N."/>
            <person name="Forster S."/>
            <person name="Putonti C."/>
            <person name="Lawley T."/>
            <person name="Wolfe A.J."/>
        </authorList>
    </citation>
    <scope>NUCLEOTIDE SEQUENCE</scope>
    <source>
        <strain evidence="3">UMB0959</strain>
        <plasmid evidence="3">unnamed</plasmid>
    </source>
</reference>
<geneLocation type="plasmid" evidence="3 4">
    <name>unnamed</name>
</geneLocation>
<reference evidence="3" key="3">
    <citation type="submission" date="2023-10" db="EMBL/GenBank/DDBJ databases">
        <authorList>
            <person name="Choi B."/>
        </authorList>
    </citation>
    <scope>NUCLEOTIDE SEQUENCE</scope>
    <source>
        <strain evidence="3">UMB0959</strain>
        <plasmid evidence="3">unnamed</plasmid>
    </source>
</reference>
<accession>A0AAF0YML9</accession>
<organism evidence="3 4">
    <name type="scientific">Nosocomiicoccus massiliensis</name>
    <dbReference type="NCBI Taxonomy" id="1232430"/>
    <lineage>
        <taxon>Bacteria</taxon>
        <taxon>Bacillati</taxon>
        <taxon>Bacillota</taxon>
        <taxon>Bacilli</taxon>
        <taxon>Bacillales</taxon>
        <taxon>Staphylococcaceae</taxon>
        <taxon>Nosocomiicoccus</taxon>
    </lineage>
</organism>